<gene>
    <name evidence="1" type="ORF">T4E_4347</name>
</gene>
<reference evidence="1 2" key="1">
    <citation type="submission" date="2015-01" db="EMBL/GenBank/DDBJ databases">
        <title>Evolution of Trichinella species and genotypes.</title>
        <authorList>
            <person name="Korhonen P.K."/>
            <person name="Edoardo P."/>
            <person name="Giuseppe L.R."/>
            <person name="Gasser R.B."/>
        </authorList>
    </citation>
    <scope>NUCLEOTIDE SEQUENCE [LARGE SCALE GENOMIC DNA]</scope>
    <source>
        <strain evidence="1">ISS141</strain>
    </source>
</reference>
<organism evidence="1 2">
    <name type="scientific">Trichinella pseudospiralis</name>
    <name type="common">Parasitic roundworm</name>
    <dbReference type="NCBI Taxonomy" id="6337"/>
    <lineage>
        <taxon>Eukaryota</taxon>
        <taxon>Metazoa</taxon>
        <taxon>Ecdysozoa</taxon>
        <taxon>Nematoda</taxon>
        <taxon>Enoplea</taxon>
        <taxon>Dorylaimia</taxon>
        <taxon>Trichinellida</taxon>
        <taxon>Trichinellidae</taxon>
        <taxon>Trichinella</taxon>
    </lineage>
</organism>
<name>A0A0V0YDY1_TRIPS</name>
<comment type="caution">
    <text evidence="1">The sequence shown here is derived from an EMBL/GenBank/DDBJ whole genome shotgun (WGS) entry which is preliminary data.</text>
</comment>
<evidence type="ECO:0000313" key="1">
    <source>
        <dbReference type="EMBL" id="KRX98236.1"/>
    </source>
</evidence>
<dbReference type="AlphaFoldDB" id="A0A0V0YDY1"/>
<evidence type="ECO:0000313" key="2">
    <source>
        <dbReference type="Proteomes" id="UP000054815"/>
    </source>
</evidence>
<proteinExistence type="predicted"/>
<dbReference type="Proteomes" id="UP000054815">
    <property type="component" value="Unassembled WGS sequence"/>
</dbReference>
<protein>
    <submittedName>
        <fullName evidence="1">Uncharacterized protein</fullName>
    </submittedName>
</protein>
<accession>A0A0V0YDY1</accession>
<dbReference type="EMBL" id="JYDU01000023">
    <property type="protein sequence ID" value="KRX98236.1"/>
    <property type="molecule type" value="Genomic_DNA"/>
</dbReference>
<sequence>MRHYKLTEKSEEFIEKNREPHALSQPLVAMLIKLSFATPWLKEEKENIASERNWTLRGNEASRPERRTHYSVSCHQPAVAKLAVLVRRGMLASSWYPTDLVKRPAEYNAIAAGCPAARNTPVHFCTSRLH</sequence>